<dbReference type="EMBL" id="CAEY01001371">
    <property type="status" value="NOT_ANNOTATED_CDS"/>
    <property type="molecule type" value="Genomic_DNA"/>
</dbReference>
<keyword evidence="1" id="KW-0732">Signal</keyword>
<evidence type="ECO:0000256" key="1">
    <source>
        <dbReference type="SAM" id="SignalP"/>
    </source>
</evidence>
<feature type="chain" id="PRO_5004591009" evidence="1">
    <location>
        <begin position="22"/>
        <end position="104"/>
    </location>
</feature>
<reference evidence="3" key="1">
    <citation type="submission" date="2011-08" db="EMBL/GenBank/DDBJ databases">
        <authorList>
            <person name="Rombauts S."/>
        </authorList>
    </citation>
    <scope>NUCLEOTIDE SEQUENCE</scope>
    <source>
        <strain evidence="3">London</strain>
    </source>
</reference>
<evidence type="ECO:0000313" key="3">
    <source>
        <dbReference type="Proteomes" id="UP000015104"/>
    </source>
</evidence>
<dbReference type="HOGENOM" id="CLU_2253458_0_0_1"/>
<dbReference type="AlphaFoldDB" id="T1K309"/>
<organism evidence="2 3">
    <name type="scientific">Tetranychus urticae</name>
    <name type="common">Two-spotted spider mite</name>
    <dbReference type="NCBI Taxonomy" id="32264"/>
    <lineage>
        <taxon>Eukaryota</taxon>
        <taxon>Metazoa</taxon>
        <taxon>Ecdysozoa</taxon>
        <taxon>Arthropoda</taxon>
        <taxon>Chelicerata</taxon>
        <taxon>Arachnida</taxon>
        <taxon>Acari</taxon>
        <taxon>Acariformes</taxon>
        <taxon>Trombidiformes</taxon>
        <taxon>Prostigmata</taxon>
        <taxon>Eleutherengona</taxon>
        <taxon>Raphignathae</taxon>
        <taxon>Tetranychoidea</taxon>
        <taxon>Tetranychidae</taxon>
        <taxon>Tetranychus</taxon>
    </lineage>
</organism>
<evidence type="ECO:0000313" key="2">
    <source>
        <dbReference type="EnsemblMetazoa" id="tetur04g06980.1"/>
    </source>
</evidence>
<name>T1K309_TETUR</name>
<dbReference type="EnsemblMetazoa" id="tetur04g06980.1">
    <property type="protein sequence ID" value="tetur04g06980.1"/>
    <property type="gene ID" value="tetur04g06980"/>
</dbReference>
<accession>T1K309</accession>
<proteinExistence type="predicted"/>
<dbReference type="Proteomes" id="UP000015104">
    <property type="component" value="Unassembled WGS sequence"/>
</dbReference>
<reference evidence="2" key="2">
    <citation type="submission" date="2015-06" db="UniProtKB">
        <authorList>
            <consortium name="EnsemblMetazoa"/>
        </authorList>
    </citation>
    <scope>IDENTIFICATION</scope>
</reference>
<keyword evidence="3" id="KW-1185">Reference proteome</keyword>
<protein>
    <submittedName>
        <fullName evidence="2">Uncharacterized protein</fullName>
    </submittedName>
</protein>
<feature type="signal peptide" evidence="1">
    <location>
        <begin position="1"/>
        <end position="21"/>
    </location>
</feature>
<sequence>MYSIFILILTVFCVQFISIKASDTTPSLVENKTTTGDDLNYDDLDIDQQSANLRSEPAAKSETRPRARQFKKLLVKIKEMLEAIIELSQIVAANRKPKSTTSTG</sequence>